<dbReference type="InterPro" id="IPR029062">
    <property type="entry name" value="Class_I_gatase-like"/>
</dbReference>
<proteinExistence type="predicted"/>
<dbReference type="RefSeq" id="WP_207447283.1">
    <property type="nucleotide sequence ID" value="NZ_CP061091.1"/>
</dbReference>
<sequence length="214" mass="23923">MRQALIVWGGWAGHQPQECAAVVGRMLREEGFEVVTENTTEAFADPALQDFHLIVPIVTMSTIEKEEIEGLSNAVRDGVGLAGFHGGMGDSFRNEVKYQFMVGGQWVAHPGNVIDYTVDVTNPEDPVMEGIGSFRYHSEQYYMHVDPNNEVLATTTFNGDHCSWIDGHVMPVVWKRRHGKGRVFYSSLGHVAAEFEVPQMATILRRGMLWAARD</sequence>
<dbReference type="Gene3D" id="3.40.50.880">
    <property type="match status" value="1"/>
</dbReference>
<evidence type="ECO:0000313" key="3">
    <source>
        <dbReference type="Proteomes" id="UP001518990"/>
    </source>
</evidence>
<name>A0ABS3KE39_9PROT</name>
<dbReference type="SUPFAM" id="SSF52317">
    <property type="entry name" value="Class I glutamine amidotransferase-like"/>
    <property type="match status" value="1"/>
</dbReference>
<feature type="domain" description="ThuA-like" evidence="1">
    <location>
        <begin position="4"/>
        <end position="211"/>
    </location>
</feature>
<dbReference type="PANTHER" id="PTHR40469:SF2">
    <property type="entry name" value="GALACTOSE-BINDING DOMAIN-LIKE SUPERFAMILY PROTEIN"/>
    <property type="match status" value="1"/>
</dbReference>
<dbReference type="PANTHER" id="PTHR40469">
    <property type="entry name" value="SECRETED GLYCOSYL HYDROLASE"/>
    <property type="match status" value="1"/>
</dbReference>
<keyword evidence="3" id="KW-1185">Reference proteome</keyword>
<evidence type="ECO:0000313" key="2">
    <source>
        <dbReference type="EMBL" id="MBO1075200.1"/>
    </source>
</evidence>
<dbReference type="Pfam" id="PF06283">
    <property type="entry name" value="ThuA"/>
    <property type="match status" value="1"/>
</dbReference>
<evidence type="ECO:0000259" key="1">
    <source>
        <dbReference type="Pfam" id="PF06283"/>
    </source>
</evidence>
<gene>
    <name evidence="2" type="ORF">IAI60_11325</name>
</gene>
<dbReference type="InterPro" id="IPR029010">
    <property type="entry name" value="ThuA-like"/>
</dbReference>
<organism evidence="2 3">
    <name type="scientific">Roseomonas marmotae</name>
    <dbReference type="NCBI Taxonomy" id="2768161"/>
    <lineage>
        <taxon>Bacteria</taxon>
        <taxon>Pseudomonadati</taxon>
        <taxon>Pseudomonadota</taxon>
        <taxon>Alphaproteobacteria</taxon>
        <taxon>Acetobacterales</taxon>
        <taxon>Roseomonadaceae</taxon>
        <taxon>Roseomonas</taxon>
    </lineage>
</organism>
<protein>
    <submittedName>
        <fullName evidence="2">ThuA domain-containing protein</fullName>
    </submittedName>
</protein>
<dbReference type="Proteomes" id="UP001518990">
    <property type="component" value="Unassembled WGS sequence"/>
</dbReference>
<reference evidence="2 3" key="1">
    <citation type="submission" date="2020-09" db="EMBL/GenBank/DDBJ databases">
        <title>Roseomonas.</title>
        <authorList>
            <person name="Zhu W."/>
        </authorList>
    </citation>
    <scope>NUCLEOTIDE SEQUENCE [LARGE SCALE GENOMIC DNA]</scope>
    <source>
        <strain evidence="2 3">1311</strain>
    </source>
</reference>
<dbReference type="EMBL" id="JACTNF010000010">
    <property type="protein sequence ID" value="MBO1075200.1"/>
    <property type="molecule type" value="Genomic_DNA"/>
</dbReference>
<accession>A0ABS3KE39</accession>
<comment type="caution">
    <text evidence="2">The sequence shown here is derived from an EMBL/GenBank/DDBJ whole genome shotgun (WGS) entry which is preliminary data.</text>
</comment>